<protein>
    <submittedName>
        <fullName evidence="2">Uncharacterized protein</fullName>
    </submittedName>
</protein>
<reference evidence="2" key="1">
    <citation type="journal article" date="2021" name="Genome Biol. Evol.">
        <title>A High-Quality Reference Genome for a Parasitic Bivalve with Doubly Uniparental Inheritance (Bivalvia: Unionida).</title>
        <authorList>
            <person name="Smith C.H."/>
        </authorList>
    </citation>
    <scope>NUCLEOTIDE SEQUENCE</scope>
    <source>
        <strain evidence="2">CHS0354</strain>
    </source>
</reference>
<name>A0AAE0T1V8_9BIVA</name>
<proteinExistence type="predicted"/>
<evidence type="ECO:0000256" key="1">
    <source>
        <dbReference type="SAM" id="Phobius"/>
    </source>
</evidence>
<comment type="caution">
    <text evidence="2">The sequence shown here is derived from an EMBL/GenBank/DDBJ whole genome shotgun (WGS) entry which is preliminary data.</text>
</comment>
<keyword evidence="1" id="KW-1133">Transmembrane helix</keyword>
<reference evidence="2" key="2">
    <citation type="journal article" date="2021" name="Genome Biol. Evol.">
        <title>Developing a high-quality reference genome for a parasitic bivalve with doubly uniparental inheritance (Bivalvia: Unionida).</title>
        <authorList>
            <person name="Smith C.H."/>
        </authorList>
    </citation>
    <scope>NUCLEOTIDE SEQUENCE</scope>
    <source>
        <strain evidence="2">CHS0354</strain>
        <tissue evidence="2">Mantle</tissue>
    </source>
</reference>
<sequence length="141" mass="15803">MKVQVLSLSAKDYALIAGSVAVAIVLIVIVVSLIKRLRKANMAGKDETDLKNSRRVKGKCNIFPVSRCKTMSLTEPNDADVSVSLSEMNAPMTDKYTFDNNAYMPAYGIPKLTKDHRVYRDPQTGEEVDSFYIYRACFRLT</sequence>
<reference evidence="2" key="3">
    <citation type="submission" date="2023-05" db="EMBL/GenBank/DDBJ databases">
        <authorList>
            <person name="Smith C.H."/>
        </authorList>
    </citation>
    <scope>NUCLEOTIDE SEQUENCE</scope>
    <source>
        <strain evidence="2">CHS0354</strain>
        <tissue evidence="2">Mantle</tissue>
    </source>
</reference>
<dbReference type="AlphaFoldDB" id="A0AAE0T1V8"/>
<accession>A0AAE0T1V8</accession>
<dbReference type="Proteomes" id="UP001195483">
    <property type="component" value="Unassembled WGS sequence"/>
</dbReference>
<keyword evidence="1" id="KW-0472">Membrane</keyword>
<keyword evidence="1" id="KW-0812">Transmembrane</keyword>
<evidence type="ECO:0000313" key="2">
    <source>
        <dbReference type="EMBL" id="KAK3601968.1"/>
    </source>
</evidence>
<gene>
    <name evidence="2" type="ORF">CHS0354_014077</name>
</gene>
<feature type="transmembrane region" description="Helical" evidence="1">
    <location>
        <begin position="13"/>
        <end position="34"/>
    </location>
</feature>
<organism evidence="2 3">
    <name type="scientific">Potamilus streckersoni</name>
    <dbReference type="NCBI Taxonomy" id="2493646"/>
    <lineage>
        <taxon>Eukaryota</taxon>
        <taxon>Metazoa</taxon>
        <taxon>Spiralia</taxon>
        <taxon>Lophotrochozoa</taxon>
        <taxon>Mollusca</taxon>
        <taxon>Bivalvia</taxon>
        <taxon>Autobranchia</taxon>
        <taxon>Heteroconchia</taxon>
        <taxon>Palaeoheterodonta</taxon>
        <taxon>Unionida</taxon>
        <taxon>Unionoidea</taxon>
        <taxon>Unionidae</taxon>
        <taxon>Ambleminae</taxon>
        <taxon>Lampsilini</taxon>
        <taxon>Potamilus</taxon>
    </lineage>
</organism>
<dbReference type="EMBL" id="JAEAOA010000867">
    <property type="protein sequence ID" value="KAK3601968.1"/>
    <property type="molecule type" value="Genomic_DNA"/>
</dbReference>
<keyword evidence="3" id="KW-1185">Reference proteome</keyword>
<evidence type="ECO:0000313" key="3">
    <source>
        <dbReference type="Proteomes" id="UP001195483"/>
    </source>
</evidence>